<sequence>MKLNPSMNLLCLSNVARVADRAREKERPPHPTDLNFGIAADDIPENFLRSDLQEHYHYSSFYHSSKSTKTDHEVVHEEVVHEEVVHDGMVAHEDVVPQAMGIPFELQMLLLLHLLKTFLKKMKNTKSYQKVSIRLRFFSKANDQNGGKLVGQIGMHHREGVQSNGYYSGNRDSYSNFLRRIKRNHVEE</sequence>
<protein>
    <submittedName>
        <fullName evidence="1">Uncharacterized protein</fullName>
    </submittedName>
</protein>
<dbReference type="AlphaFoldDB" id="E9HP22"/>
<dbReference type="HOGENOM" id="CLU_1442452_0_0_1"/>
<keyword evidence="2" id="KW-1185">Reference proteome</keyword>
<dbReference type="KEGG" id="dpx:DAPPUDRAFT_332129"/>
<organism evidence="1 2">
    <name type="scientific">Daphnia pulex</name>
    <name type="common">Water flea</name>
    <dbReference type="NCBI Taxonomy" id="6669"/>
    <lineage>
        <taxon>Eukaryota</taxon>
        <taxon>Metazoa</taxon>
        <taxon>Ecdysozoa</taxon>
        <taxon>Arthropoda</taxon>
        <taxon>Crustacea</taxon>
        <taxon>Branchiopoda</taxon>
        <taxon>Diplostraca</taxon>
        <taxon>Cladocera</taxon>
        <taxon>Anomopoda</taxon>
        <taxon>Daphniidae</taxon>
        <taxon>Daphnia</taxon>
    </lineage>
</organism>
<name>E9HP22_DAPPU</name>
<evidence type="ECO:0000313" key="1">
    <source>
        <dbReference type="EMBL" id="EFX66511.1"/>
    </source>
</evidence>
<accession>E9HP22</accession>
<reference evidence="1 2" key="1">
    <citation type="journal article" date="2011" name="Science">
        <title>The ecoresponsive genome of Daphnia pulex.</title>
        <authorList>
            <person name="Colbourne J.K."/>
            <person name="Pfrender M.E."/>
            <person name="Gilbert D."/>
            <person name="Thomas W.K."/>
            <person name="Tucker A."/>
            <person name="Oakley T.H."/>
            <person name="Tokishita S."/>
            <person name="Aerts A."/>
            <person name="Arnold G.J."/>
            <person name="Basu M.K."/>
            <person name="Bauer D.J."/>
            <person name="Caceres C.E."/>
            <person name="Carmel L."/>
            <person name="Casola C."/>
            <person name="Choi J.H."/>
            <person name="Detter J.C."/>
            <person name="Dong Q."/>
            <person name="Dusheyko S."/>
            <person name="Eads B.D."/>
            <person name="Frohlich T."/>
            <person name="Geiler-Samerotte K.A."/>
            <person name="Gerlach D."/>
            <person name="Hatcher P."/>
            <person name="Jogdeo S."/>
            <person name="Krijgsveld J."/>
            <person name="Kriventseva E.V."/>
            <person name="Kultz D."/>
            <person name="Laforsch C."/>
            <person name="Lindquist E."/>
            <person name="Lopez J."/>
            <person name="Manak J.R."/>
            <person name="Muller J."/>
            <person name="Pangilinan J."/>
            <person name="Patwardhan R.P."/>
            <person name="Pitluck S."/>
            <person name="Pritham E.J."/>
            <person name="Rechtsteiner A."/>
            <person name="Rho M."/>
            <person name="Rogozin I.B."/>
            <person name="Sakarya O."/>
            <person name="Salamov A."/>
            <person name="Schaack S."/>
            <person name="Shapiro H."/>
            <person name="Shiga Y."/>
            <person name="Skalitzky C."/>
            <person name="Smith Z."/>
            <person name="Souvorov A."/>
            <person name="Sung W."/>
            <person name="Tang Z."/>
            <person name="Tsuchiya D."/>
            <person name="Tu H."/>
            <person name="Vos H."/>
            <person name="Wang M."/>
            <person name="Wolf Y.I."/>
            <person name="Yamagata H."/>
            <person name="Yamada T."/>
            <person name="Ye Y."/>
            <person name="Shaw J.R."/>
            <person name="Andrews J."/>
            <person name="Crease T.J."/>
            <person name="Tang H."/>
            <person name="Lucas S.M."/>
            <person name="Robertson H.M."/>
            <person name="Bork P."/>
            <person name="Koonin E.V."/>
            <person name="Zdobnov E.M."/>
            <person name="Grigoriev I.V."/>
            <person name="Lynch M."/>
            <person name="Boore J.L."/>
        </authorList>
    </citation>
    <scope>NUCLEOTIDE SEQUENCE [LARGE SCALE GENOMIC DNA]</scope>
</reference>
<proteinExistence type="predicted"/>
<dbReference type="InParanoid" id="E9HP22"/>
<dbReference type="EMBL" id="GL732702">
    <property type="protein sequence ID" value="EFX66511.1"/>
    <property type="molecule type" value="Genomic_DNA"/>
</dbReference>
<evidence type="ECO:0000313" key="2">
    <source>
        <dbReference type="Proteomes" id="UP000000305"/>
    </source>
</evidence>
<dbReference type="Proteomes" id="UP000000305">
    <property type="component" value="Unassembled WGS sequence"/>
</dbReference>
<gene>
    <name evidence="1" type="ORF">DAPPUDRAFT_332129</name>
</gene>